<proteinExistence type="predicted"/>
<evidence type="ECO:0000313" key="2">
    <source>
        <dbReference type="EMBL" id="QJA86848.1"/>
    </source>
</evidence>
<name>A0A6M3JRD2_9ZZZZ</name>
<accession>A0A6M3JRD2</accession>
<dbReference type="EMBL" id="MT142663">
    <property type="protein sequence ID" value="QJA86848.1"/>
    <property type="molecule type" value="Genomic_DNA"/>
</dbReference>
<gene>
    <name evidence="1" type="ORF">MM415A03019_0005</name>
    <name evidence="2" type="ORF">MM415B03112_0005</name>
</gene>
<reference evidence="1" key="1">
    <citation type="submission" date="2020-03" db="EMBL/GenBank/DDBJ databases">
        <title>The deep terrestrial virosphere.</title>
        <authorList>
            <person name="Holmfeldt K."/>
            <person name="Nilsson E."/>
            <person name="Simone D."/>
            <person name="Lopez-Fernandez M."/>
            <person name="Wu X."/>
            <person name="de Brujin I."/>
            <person name="Lundin D."/>
            <person name="Andersson A."/>
            <person name="Bertilsson S."/>
            <person name="Dopson M."/>
        </authorList>
    </citation>
    <scope>NUCLEOTIDE SEQUENCE</scope>
    <source>
        <strain evidence="1">MM415A03019</strain>
        <strain evidence="2">MM415B03112</strain>
    </source>
</reference>
<sequence length="46" mass="5042">MPKLSPGKIISTIRTLYSGLVKLIGRIDAAKAMMEIMNEDKPKGPK</sequence>
<organism evidence="1">
    <name type="scientific">viral metagenome</name>
    <dbReference type="NCBI Taxonomy" id="1070528"/>
    <lineage>
        <taxon>unclassified sequences</taxon>
        <taxon>metagenomes</taxon>
        <taxon>organismal metagenomes</taxon>
    </lineage>
</organism>
<dbReference type="EMBL" id="MT141905">
    <property type="protein sequence ID" value="QJA71858.1"/>
    <property type="molecule type" value="Genomic_DNA"/>
</dbReference>
<protein>
    <submittedName>
        <fullName evidence="1">Uncharacterized protein</fullName>
    </submittedName>
</protein>
<dbReference type="AlphaFoldDB" id="A0A6M3JRD2"/>
<evidence type="ECO:0000313" key="1">
    <source>
        <dbReference type="EMBL" id="QJA71858.1"/>
    </source>
</evidence>